<dbReference type="RefSeq" id="XP_030054099.1">
    <property type="nucleotide sequence ID" value="XM_030198239.1"/>
</dbReference>
<feature type="domain" description="Ubiquitin-like protease family profile" evidence="6">
    <location>
        <begin position="453"/>
        <end position="617"/>
    </location>
</feature>
<feature type="region of interest" description="Disordered" evidence="5">
    <location>
        <begin position="159"/>
        <end position="192"/>
    </location>
</feature>
<dbReference type="Pfam" id="PF02902">
    <property type="entry name" value="Peptidase_C48"/>
    <property type="match status" value="1"/>
</dbReference>
<dbReference type="PANTHER" id="PTHR12606">
    <property type="entry name" value="SENTRIN/SUMO-SPECIFIC PROTEASE"/>
    <property type="match status" value="1"/>
</dbReference>
<evidence type="ECO:0000256" key="1">
    <source>
        <dbReference type="ARBA" id="ARBA00005234"/>
    </source>
</evidence>
<dbReference type="GO" id="GO:0016926">
    <property type="term" value="P:protein desumoylation"/>
    <property type="evidence" value="ECO:0007669"/>
    <property type="project" value="TreeGrafter"/>
</dbReference>
<dbReference type="PROSITE" id="PS50600">
    <property type="entry name" value="ULP_PROTEASE"/>
    <property type="match status" value="1"/>
</dbReference>
<dbReference type="GO" id="GO:0060255">
    <property type="term" value="P:regulation of macromolecule metabolic process"/>
    <property type="evidence" value="ECO:0007669"/>
    <property type="project" value="UniProtKB-ARBA"/>
</dbReference>
<dbReference type="RefSeq" id="XP_030054102.1">
    <property type="nucleotide sequence ID" value="XM_030198242.1"/>
</dbReference>
<dbReference type="GO" id="GO:0005634">
    <property type="term" value="C:nucleus"/>
    <property type="evidence" value="ECO:0007669"/>
    <property type="project" value="TreeGrafter"/>
</dbReference>
<evidence type="ECO:0000259" key="6">
    <source>
        <dbReference type="PROSITE" id="PS50600"/>
    </source>
</evidence>
<evidence type="ECO:0000256" key="2">
    <source>
        <dbReference type="ARBA" id="ARBA00022670"/>
    </source>
</evidence>
<dbReference type="Gene3D" id="3.40.395.10">
    <property type="entry name" value="Adenoviral Proteinase, Chain A"/>
    <property type="match status" value="1"/>
</dbReference>
<evidence type="ECO:0000313" key="12">
    <source>
        <dbReference type="RefSeq" id="XP_030054103.1"/>
    </source>
</evidence>
<keyword evidence="3" id="KW-0378">Hydrolase</keyword>
<dbReference type="PANTHER" id="PTHR12606:SF30">
    <property type="entry name" value="SENTRIN-SPECIFIC PROTEASE 1"/>
    <property type="match status" value="1"/>
</dbReference>
<evidence type="ECO:0000313" key="11">
    <source>
        <dbReference type="RefSeq" id="XP_030054102.1"/>
    </source>
</evidence>
<keyword evidence="2 8" id="KW-0645">Protease</keyword>
<reference evidence="8 9" key="1">
    <citation type="submission" date="2025-04" db="UniProtKB">
        <authorList>
            <consortium name="RefSeq"/>
        </authorList>
    </citation>
    <scope>IDENTIFICATION</scope>
</reference>
<evidence type="ECO:0000256" key="3">
    <source>
        <dbReference type="ARBA" id="ARBA00022801"/>
    </source>
</evidence>
<dbReference type="InterPro" id="IPR003653">
    <property type="entry name" value="Peptidase_C48_C"/>
</dbReference>
<dbReference type="Proteomes" id="UP000515156">
    <property type="component" value="Chromosome 3"/>
</dbReference>
<keyword evidence="7" id="KW-1185">Reference proteome</keyword>
<keyword evidence="4" id="KW-0788">Thiol protease</keyword>
<accession>A0A6P7XUG4</accession>
<protein>
    <submittedName>
        <fullName evidence="8 9">Sentrin-specific protease 1 isoform X1</fullName>
    </submittedName>
</protein>
<organism evidence="7 8">
    <name type="scientific">Microcaecilia unicolor</name>
    <dbReference type="NCBI Taxonomy" id="1415580"/>
    <lineage>
        <taxon>Eukaryota</taxon>
        <taxon>Metazoa</taxon>
        <taxon>Chordata</taxon>
        <taxon>Craniata</taxon>
        <taxon>Vertebrata</taxon>
        <taxon>Euteleostomi</taxon>
        <taxon>Amphibia</taxon>
        <taxon>Gymnophiona</taxon>
        <taxon>Siphonopidae</taxon>
        <taxon>Microcaecilia</taxon>
    </lineage>
</organism>
<gene>
    <name evidence="8 9 10 11 12" type="primary">SENP1</name>
</gene>
<sequence length="647" mass="74388">MDETVDASKMTPGDVKEMMTWPNSRNCGLSYTSIFKVHPIQQIDNTTDQLHSSGNQFSLNRPFGLDSPFTCPVVNPLCTPDFRSADHITFRQPKKIVSEKQGFNGHARNLVPTVCATLQKPRPGRNLHHEAWKKTSGTLNAVVGKPNHHTHVSVYEKSFPTKPVTSPSRSNSCRRSLLSPKKSQRRFSSTVEETVREEEKEIYRQLLQMVTGKTFLTLKTSSFFPSHLNRRTGSCNNTLKQLEHSHKKLLSYSIDVDAPSTQSSNSLTSHKQESNHSDPVLYPLSSLSRDDITCESESSFAHQPLQYNVPAICTQSEESVVLLGVKDSKAPETPSAPFFQAELWIKELTSLYDSRAREKRRQIEEQKALTLKLQNQCEFQRLQEHSVPDSIDLHLRVPLEKEIPVTITQEQKEDTQADEGKEFPELTEEMEKEIRRAFCSGNQDEVLSECFRLTITRKDIQTLNNLNWLNDEIINFYMNLLMERSKRKGLPKVNAFSTFFFSRLKTAGYQAVKRWTKKIDIFSVDILLVPIHLGVHWCLAVVDFRKKAIVYYDSMGGLNNEACRILLQYLKQESLDKKGKEFNTNGWLLTCKRSQEIPQQMNGSDCGMFACKYADYITKDKPVTFTQQHMPYFRRKMVWEILHQKLF</sequence>
<dbReference type="RefSeq" id="XP_030054103.1">
    <property type="nucleotide sequence ID" value="XM_030198243.1"/>
</dbReference>
<evidence type="ECO:0000313" key="10">
    <source>
        <dbReference type="RefSeq" id="XP_030054101.1"/>
    </source>
</evidence>
<proteinExistence type="inferred from homology"/>
<dbReference type="GeneID" id="115466760"/>
<dbReference type="GO" id="GO:0080090">
    <property type="term" value="P:regulation of primary metabolic process"/>
    <property type="evidence" value="ECO:0007669"/>
    <property type="project" value="UniProtKB-ARBA"/>
</dbReference>
<dbReference type="RefSeq" id="XP_030054100.1">
    <property type="nucleotide sequence ID" value="XM_030198240.1"/>
</dbReference>
<dbReference type="CTD" id="29843"/>
<feature type="compositionally biased region" description="Low complexity" evidence="5">
    <location>
        <begin position="166"/>
        <end position="180"/>
    </location>
</feature>
<name>A0A6P7XUG4_9AMPH</name>
<evidence type="ECO:0000313" key="9">
    <source>
        <dbReference type="RefSeq" id="XP_030054100.1"/>
    </source>
</evidence>
<evidence type="ECO:0000256" key="5">
    <source>
        <dbReference type="SAM" id="MobiDB-lite"/>
    </source>
</evidence>
<evidence type="ECO:0000256" key="4">
    <source>
        <dbReference type="ARBA" id="ARBA00022807"/>
    </source>
</evidence>
<dbReference type="AlphaFoldDB" id="A0A6P7XUG4"/>
<evidence type="ECO:0000313" key="7">
    <source>
        <dbReference type="Proteomes" id="UP000515156"/>
    </source>
</evidence>
<dbReference type="RefSeq" id="XP_030054101.1">
    <property type="nucleotide sequence ID" value="XM_030198241.1"/>
</dbReference>
<dbReference type="GO" id="GO:0016929">
    <property type="term" value="F:deSUMOylase activity"/>
    <property type="evidence" value="ECO:0007669"/>
    <property type="project" value="TreeGrafter"/>
</dbReference>
<dbReference type="GO" id="GO:0006508">
    <property type="term" value="P:proteolysis"/>
    <property type="evidence" value="ECO:0007669"/>
    <property type="project" value="UniProtKB-KW"/>
</dbReference>
<dbReference type="KEGG" id="muo:115466760"/>
<dbReference type="FunFam" id="3.40.395.10:FF:000001">
    <property type="entry name" value="Sentrin-specific protease 1"/>
    <property type="match status" value="1"/>
</dbReference>
<dbReference type="SUPFAM" id="SSF54001">
    <property type="entry name" value="Cysteine proteinases"/>
    <property type="match status" value="1"/>
</dbReference>
<dbReference type="InterPro" id="IPR038765">
    <property type="entry name" value="Papain-like_cys_pep_sf"/>
</dbReference>
<comment type="similarity">
    <text evidence="1">Belongs to the peptidase C48 family.</text>
</comment>
<evidence type="ECO:0000313" key="8">
    <source>
        <dbReference type="RefSeq" id="XP_030054099.1"/>
    </source>
</evidence>
<dbReference type="OrthoDB" id="1939479at2759"/>